<name>A0A0L0FRL9_9EUKA</name>
<reference evidence="1 2" key="1">
    <citation type="submission" date="2011-02" db="EMBL/GenBank/DDBJ databases">
        <title>The Genome Sequence of Sphaeroforma arctica JP610.</title>
        <authorList>
            <consortium name="The Broad Institute Genome Sequencing Platform"/>
            <person name="Russ C."/>
            <person name="Cuomo C."/>
            <person name="Young S.K."/>
            <person name="Zeng Q."/>
            <person name="Gargeya S."/>
            <person name="Alvarado L."/>
            <person name="Berlin A."/>
            <person name="Chapman S.B."/>
            <person name="Chen Z."/>
            <person name="Freedman E."/>
            <person name="Gellesch M."/>
            <person name="Goldberg J."/>
            <person name="Griggs A."/>
            <person name="Gujja S."/>
            <person name="Heilman E."/>
            <person name="Heiman D."/>
            <person name="Howarth C."/>
            <person name="Mehta T."/>
            <person name="Neiman D."/>
            <person name="Pearson M."/>
            <person name="Roberts A."/>
            <person name="Saif S."/>
            <person name="Shea T."/>
            <person name="Shenoy N."/>
            <person name="Sisk P."/>
            <person name="Stolte C."/>
            <person name="Sykes S."/>
            <person name="White J."/>
            <person name="Yandava C."/>
            <person name="Burger G."/>
            <person name="Gray M.W."/>
            <person name="Holland P.W.H."/>
            <person name="King N."/>
            <person name="Lang F.B.F."/>
            <person name="Roger A.J."/>
            <person name="Ruiz-Trillo I."/>
            <person name="Haas B."/>
            <person name="Nusbaum C."/>
            <person name="Birren B."/>
        </authorList>
    </citation>
    <scope>NUCLEOTIDE SEQUENCE [LARGE SCALE GENOMIC DNA]</scope>
    <source>
        <strain evidence="1 2">JP610</strain>
    </source>
</reference>
<proteinExistence type="predicted"/>
<dbReference type="Proteomes" id="UP000054560">
    <property type="component" value="Unassembled WGS sequence"/>
</dbReference>
<dbReference type="AlphaFoldDB" id="A0A0L0FRL9"/>
<protein>
    <submittedName>
        <fullName evidence="1">Uncharacterized protein</fullName>
    </submittedName>
</protein>
<organism evidence="1 2">
    <name type="scientific">Sphaeroforma arctica JP610</name>
    <dbReference type="NCBI Taxonomy" id="667725"/>
    <lineage>
        <taxon>Eukaryota</taxon>
        <taxon>Ichthyosporea</taxon>
        <taxon>Ichthyophonida</taxon>
        <taxon>Sphaeroforma</taxon>
    </lineage>
</organism>
<dbReference type="EMBL" id="KQ242299">
    <property type="protein sequence ID" value="KNC79472.1"/>
    <property type="molecule type" value="Genomic_DNA"/>
</dbReference>
<keyword evidence="2" id="KW-1185">Reference proteome</keyword>
<accession>A0A0L0FRL9</accession>
<dbReference type="GeneID" id="25908642"/>
<dbReference type="RefSeq" id="XP_014153374.1">
    <property type="nucleotide sequence ID" value="XM_014297899.1"/>
</dbReference>
<sequence>MLQEKQKRSLISLEIFQYIQLKEFNTDTLKEVIVSVFTAYSQQCTSKFGCFPTFDFDGQTPPLKFAEHGSSMQEYETAFETWQGQERTGKSLDSRGVPMKEDIKMVDVFILLEGNDR</sequence>
<evidence type="ECO:0000313" key="2">
    <source>
        <dbReference type="Proteomes" id="UP000054560"/>
    </source>
</evidence>
<evidence type="ECO:0000313" key="1">
    <source>
        <dbReference type="EMBL" id="KNC79472.1"/>
    </source>
</evidence>
<gene>
    <name evidence="1" type="ORF">SARC_08138</name>
</gene>